<organism evidence="1">
    <name type="scientific">Anguilla anguilla</name>
    <name type="common">European freshwater eel</name>
    <name type="synonym">Muraena anguilla</name>
    <dbReference type="NCBI Taxonomy" id="7936"/>
    <lineage>
        <taxon>Eukaryota</taxon>
        <taxon>Metazoa</taxon>
        <taxon>Chordata</taxon>
        <taxon>Craniata</taxon>
        <taxon>Vertebrata</taxon>
        <taxon>Euteleostomi</taxon>
        <taxon>Actinopterygii</taxon>
        <taxon>Neopterygii</taxon>
        <taxon>Teleostei</taxon>
        <taxon>Anguilliformes</taxon>
        <taxon>Anguillidae</taxon>
        <taxon>Anguilla</taxon>
    </lineage>
</organism>
<name>A0A0E9VRC5_ANGAN</name>
<evidence type="ECO:0000313" key="1">
    <source>
        <dbReference type="EMBL" id="JAH80631.1"/>
    </source>
</evidence>
<protein>
    <submittedName>
        <fullName evidence="1">Uncharacterized protein</fullName>
    </submittedName>
</protein>
<reference evidence="1" key="2">
    <citation type="journal article" date="2015" name="Fish Shellfish Immunol.">
        <title>Early steps in the European eel (Anguilla anguilla)-Vibrio vulnificus interaction in the gills: Role of the RtxA13 toxin.</title>
        <authorList>
            <person name="Callol A."/>
            <person name="Pajuelo D."/>
            <person name="Ebbesson L."/>
            <person name="Teles M."/>
            <person name="MacKenzie S."/>
            <person name="Amaro C."/>
        </authorList>
    </citation>
    <scope>NUCLEOTIDE SEQUENCE</scope>
</reference>
<accession>A0A0E9VRC5</accession>
<dbReference type="EMBL" id="GBXM01027946">
    <property type="protein sequence ID" value="JAH80631.1"/>
    <property type="molecule type" value="Transcribed_RNA"/>
</dbReference>
<sequence length="15" mass="1666">MIKATTRVTQNSQTS</sequence>
<reference evidence="1" key="1">
    <citation type="submission" date="2014-11" db="EMBL/GenBank/DDBJ databases">
        <authorList>
            <person name="Amaro Gonzalez C."/>
        </authorList>
    </citation>
    <scope>NUCLEOTIDE SEQUENCE</scope>
</reference>
<proteinExistence type="predicted"/>